<evidence type="ECO:0000256" key="2">
    <source>
        <dbReference type="SAM" id="MobiDB-lite"/>
    </source>
</evidence>
<dbReference type="Proteomes" id="UP001190700">
    <property type="component" value="Unassembled WGS sequence"/>
</dbReference>
<reference evidence="3 4" key="1">
    <citation type="journal article" date="2015" name="Genome Biol. Evol.">
        <title>Comparative Genomics of a Bacterivorous Green Alga Reveals Evolutionary Causalities and Consequences of Phago-Mixotrophic Mode of Nutrition.</title>
        <authorList>
            <person name="Burns J.A."/>
            <person name="Paasch A."/>
            <person name="Narechania A."/>
            <person name="Kim E."/>
        </authorList>
    </citation>
    <scope>NUCLEOTIDE SEQUENCE [LARGE SCALE GENOMIC DNA]</scope>
    <source>
        <strain evidence="3 4">PLY_AMNH</strain>
    </source>
</reference>
<keyword evidence="1" id="KW-0175">Coiled coil</keyword>
<feature type="coiled-coil region" evidence="1">
    <location>
        <begin position="78"/>
        <end position="112"/>
    </location>
</feature>
<feature type="compositionally biased region" description="Low complexity" evidence="2">
    <location>
        <begin position="200"/>
        <end position="215"/>
    </location>
</feature>
<protein>
    <submittedName>
        <fullName evidence="3">Uncharacterized protein</fullName>
    </submittedName>
</protein>
<sequence length="239" mass="26467">MSPEDVTNFVVFAVNEQGELYRTLKNNSADFTEVGDAWGIITLMAVKATYGEDSSESVEWKNHLEARSDSLNAVRLALYHQQEAARQAEEAARQAEEAARQAEEAERNAVRKFYDQAADIVFHFRDELTAEFKSVTKIYTEQGVGDLAESLLLRIIELRAPDLMETWKIALRAEGSQLVMIYILSRLEKLQKKVDELGDTDSTGGSSSDSGLASTDSDDDLNMSGLDLSVDSTTEGQSL</sequence>
<organism evidence="3 4">
    <name type="scientific">Cymbomonas tetramitiformis</name>
    <dbReference type="NCBI Taxonomy" id="36881"/>
    <lineage>
        <taxon>Eukaryota</taxon>
        <taxon>Viridiplantae</taxon>
        <taxon>Chlorophyta</taxon>
        <taxon>Pyramimonadophyceae</taxon>
        <taxon>Pyramimonadales</taxon>
        <taxon>Pyramimonadaceae</taxon>
        <taxon>Cymbomonas</taxon>
    </lineage>
</organism>
<proteinExistence type="predicted"/>
<name>A0AAE0LFV5_9CHLO</name>
<gene>
    <name evidence="3" type="ORF">CYMTET_8574</name>
</gene>
<dbReference type="AlphaFoldDB" id="A0AAE0LFV5"/>
<keyword evidence="4" id="KW-1185">Reference proteome</keyword>
<comment type="caution">
    <text evidence="3">The sequence shown here is derived from an EMBL/GenBank/DDBJ whole genome shotgun (WGS) entry which is preliminary data.</text>
</comment>
<feature type="region of interest" description="Disordered" evidence="2">
    <location>
        <begin position="197"/>
        <end position="239"/>
    </location>
</feature>
<evidence type="ECO:0000256" key="1">
    <source>
        <dbReference type="SAM" id="Coils"/>
    </source>
</evidence>
<feature type="compositionally biased region" description="Polar residues" evidence="2">
    <location>
        <begin position="230"/>
        <end position="239"/>
    </location>
</feature>
<evidence type="ECO:0000313" key="4">
    <source>
        <dbReference type="Proteomes" id="UP001190700"/>
    </source>
</evidence>
<dbReference type="EMBL" id="LGRX02002665">
    <property type="protein sequence ID" value="KAK3283743.1"/>
    <property type="molecule type" value="Genomic_DNA"/>
</dbReference>
<accession>A0AAE0LFV5</accession>
<evidence type="ECO:0000313" key="3">
    <source>
        <dbReference type="EMBL" id="KAK3283743.1"/>
    </source>
</evidence>